<dbReference type="RefSeq" id="WP_108887742.1">
    <property type="nucleotide sequence ID" value="NZ_OMOJ01000017.1"/>
</dbReference>
<dbReference type="Gene3D" id="1.10.260.40">
    <property type="entry name" value="lambda repressor-like DNA-binding domains"/>
    <property type="match status" value="1"/>
</dbReference>
<evidence type="ECO:0000256" key="3">
    <source>
        <dbReference type="ARBA" id="ARBA00023163"/>
    </source>
</evidence>
<dbReference type="PROSITE" id="PS00356">
    <property type="entry name" value="HTH_LACI_1"/>
    <property type="match status" value="1"/>
</dbReference>
<dbReference type="SUPFAM" id="SSF53822">
    <property type="entry name" value="Periplasmic binding protein-like I"/>
    <property type="match status" value="1"/>
</dbReference>
<accession>A0A2R8B163</accession>
<evidence type="ECO:0000313" key="5">
    <source>
        <dbReference type="EMBL" id="SPF81967.1"/>
    </source>
</evidence>
<evidence type="ECO:0000256" key="2">
    <source>
        <dbReference type="ARBA" id="ARBA00023125"/>
    </source>
</evidence>
<keyword evidence="1" id="KW-0805">Transcription regulation</keyword>
<protein>
    <submittedName>
        <fullName evidence="5">Catabolite control protein A</fullName>
    </submittedName>
</protein>
<dbReference type="OrthoDB" id="9805774at2"/>
<dbReference type="SUPFAM" id="SSF47413">
    <property type="entry name" value="lambda repressor-like DNA-binding domains"/>
    <property type="match status" value="1"/>
</dbReference>
<feature type="domain" description="HTH lacI-type" evidence="4">
    <location>
        <begin position="5"/>
        <end position="55"/>
    </location>
</feature>
<dbReference type="AlphaFoldDB" id="A0A2R8B163"/>
<dbReference type="GO" id="GO:0003700">
    <property type="term" value="F:DNA-binding transcription factor activity"/>
    <property type="evidence" value="ECO:0007669"/>
    <property type="project" value="TreeGrafter"/>
</dbReference>
<dbReference type="InterPro" id="IPR025997">
    <property type="entry name" value="SBP_2_dom"/>
</dbReference>
<dbReference type="CDD" id="cd01392">
    <property type="entry name" value="HTH_LacI"/>
    <property type="match status" value="1"/>
</dbReference>
<dbReference type="Pfam" id="PF00356">
    <property type="entry name" value="LacI"/>
    <property type="match status" value="1"/>
</dbReference>
<evidence type="ECO:0000259" key="4">
    <source>
        <dbReference type="PROSITE" id="PS50932"/>
    </source>
</evidence>
<dbReference type="Gene3D" id="3.40.50.2300">
    <property type="match status" value="2"/>
</dbReference>
<name>A0A2R8B163_9RHOB</name>
<dbReference type="Proteomes" id="UP000244904">
    <property type="component" value="Unassembled WGS sequence"/>
</dbReference>
<proteinExistence type="predicted"/>
<keyword evidence="2" id="KW-0238">DNA-binding</keyword>
<keyword evidence="6" id="KW-1185">Reference proteome</keyword>
<dbReference type="SMART" id="SM00354">
    <property type="entry name" value="HTH_LACI"/>
    <property type="match status" value="1"/>
</dbReference>
<dbReference type="PROSITE" id="PS50932">
    <property type="entry name" value="HTH_LACI_2"/>
    <property type="match status" value="1"/>
</dbReference>
<sequence length="343" mass="38158">MSRRPTVKDVAQEAGVSVATVDRALNGRGTVREDTLKRIAEAAHRVGYHARGLFNHRLDSMVPELRLGFVLLKEKQEFYQNFARAIERAVRDRNDIRGKVLIRFATSQSPDDFAHLMREVGARVDAIACVAVNHQMLNQVVQDLKGAGVPTFSLLNDFAQGIRRNYLGLNNMKVGRTAASMITKATNRPGKVAIFVGGNRWHGHDLREVGFRSYMREHAPEFTVLDTLVNLETRRVSYEATLDLLNRHPDLRGIYLAGGGMEGTIAALREARSPGKIALVVNELTADSRAALSEGYCAMVIQTPLDELCRDLIELMIEAHRVGEDGISGQHFLVPHIMLPEMV</sequence>
<dbReference type="CDD" id="cd06307">
    <property type="entry name" value="PBP1_sugar_binding"/>
    <property type="match status" value="1"/>
</dbReference>
<dbReference type="PRINTS" id="PR00036">
    <property type="entry name" value="HTHLACI"/>
</dbReference>
<dbReference type="EMBL" id="OMOJ01000017">
    <property type="protein sequence ID" value="SPF81967.1"/>
    <property type="molecule type" value="Genomic_DNA"/>
</dbReference>
<dbReference type="PANTHER" id="PTHR30146:SF152">
    <property type="entry name" value="TRANSCRIPTIONAL REGULATORY PROTEIN"/>
    <property type="match status" value="1"/>
</dbReference>
<organism evidence="5 6">
    <name type="scientific">Pseudoprimorskyibacter insulae</name>
    <dbReference type="NCBI Taxonomy" id="1695997"/>
    <lineage>
        <taxon>Bacteria</taxon>
        <taxon>Pseudomonadati</taxon>
        <taxon>Pseudomonadota</taxon>
        <taxon>Alphaproteobacteria</taxon>
        <taxon>Rhodobacterales</taxon>
        <taxon>Paracoccaceae</taxon>
        <taxon>Pseudoprimorskyibacter</taxon>
    </lineage>
</organism>
<keyword evidence="3" id="KW-0804">Transcription</keyword>
<dbReference type="Pfam" id="PF13407">
    <property type="entry name" value="Peripla_BP_4"/>
    <property type="match status" value="1"/>
</dbReference>
<dbReference type="InterPro" id="IPR028082">
    <property type="entry name" value="Peripla_BP_I"/>
</dbReference>
<gene>
    <name evidence="5" type="primary">ccpA</name>
    <name evidence="5" type="ORF">PRI8871_03795</name>
</gene>
<dbReference type="PANTHER" id="PTHR30146">
    <property type="entry name" value="LACI-RELATED TRANSCRIPTIONAL REPRESSOR"/>
    <property type="match status" value="1"/>
</dbReference>
<dbReference type="InterPro" id="IPR010982">
    <property type="entry name" value="Lambda_DNA-bd_dom_sf"/>
</dbReference>
<dbReference type="InterPro" id="IPR000843">
    <property type="entry name" value="HTH_LacI"/>
</dbReference>
<evidence type="ECO:0000313" key="6">
    <source>
        <dbReference type="Proteomes" id="UP000244904"/>
    </source>
</evidence>
<evidence type="ECO:0000256" key="1">
    <source>
        <dbReference type="ARBA" id="ARBA00023015"/>
    </source>
</evidence>
<dbReference type="GO" id="GO:0000976">
    <property type="term" value="F:transcription cis-regulatory region binding"/>
    <property type="evidence" value="ECO:0007669"/>
    <property type="project" value="TreeGrafter"/>
</dbReference>
<reference evidence="6" key="1">
    <citation type="submission" date="2018-03" db="EMBL/GenBank/DDBJ databases">
        <authorList>
            <person name="Rodrigo-Torres L."/>
            <person name="Arahal R. D."/>
            <person name="Lucena T."/>
        </authorList>
    </citation>
    <scope>NUCLEOTIDE SEQUENCE [LARGE SCALE GENOMIC DNA]</scope>
    <source>
        <strain evidence="6">CECT 8871</strain>
    </source>
</reference>